<name>A0A345PGZ1_9BACI</name>
<accession>A0A345PGZ1</accession>
<evidence type="ECO:0000313" key="2">
    <source>
        <dbReference type="EMBL" id="AXI09271.1"/>
    </source>
</evidence>
<dbReference type="AlphaFoldDB" id="A0A345PGZ1"/>
<sequence length="73" mass="8022">MYKAIECDNCRTTHKITNFGKSAIIAMSILPIWIFGNILSPSDNIFLSAGIGVLVGITGFLLTPYVVRYKEAL</sequence>
<feature type="transmembrane region" description="Helical" evidence="1">
    <location>
        <begin position="45"/>
        <end position="67"/>
    </location>
</feature>
<proteinExistence type="predicted"/>
<evidence type="ECO:0000256" key="1">
    <source>
        <dbReference type="SAM" id="Phobius"/>
    </source>
</evidence>
<keyword evidence="1" id="KW-0812">Transmembrane</keyword>
<dbReference type="EMBL" id="CP024848">
    <property type="protein sequence ID" value="AXI09271.1"/>
    <property type="molecule type" value="Genomic_DNA"/>
</dbReference>
<evidence type="ECO:0000313" key="3">
    <source>
        <dbReference type="Proteomes" id="UP000253908"/>
    </source>
</evidence>
<feature type="transmembrane region" description="Helical" evidence="1">
    <location>
        <begin position="21"/>
        <end position="39"/>
    </location>
</feature>
<protein>
    <submittedName>
        <fullName evidence="2">Uncharacterized protein</fullName>
    </submittedName>
</protein>
<keyword evidence="1" id="KW-0472">Membrane</keyword>
<gene>
    <name evidence="2" type="ORF">CUC15_10175</name>
</gene>
<dbReference type="Proteomes" id="UP000253908">
    <property type="component" value="Chromosome"/>
</dbReference>
<dbReference type="OrthoDB" id="2970506at2"/>
<dbReference type="KEGG" id="ocn:CUC15_10175"/>
<keyword evidence="3" id="KW-1185">Reference proteome</keyword>
<reference evidence="3" key="1">
    <citation type="submission" date="2017-11" db="EMBL/GenBank/DDBJ databases">
        <authorList>
            <person name="Zhu W."/>
        </authorList>
    </citation>
    <scope>NUCLEOTIDE SEQUENCE [LARGE SCALE GENOMIC DNA]</scope>
    <source>
        <strain evidence="3">160</strain>
    </source>
</reference>
<organism evidence="2 3">
    <name type="scientific">Oceanobacillus zhaokaii</name>
    <dbReference type="NCBI Taxonomy" id="2052660"/>
    <lineage>
        <taxon>Bacteria</taxon>
        <taxon>Bacillati</taxon>
        <taxon>Bacillota</taxon>
        <taxon>Bacilli</taxon>
        <taxon>Bacillales</taxon>
        <taxon>Bacillaceae</taxon>
        <taxon>Oceanobacillus</taxon>
    </lineage>
</organism>
<keyword evidence="1" id="KW-1133">Transmembrane helix</keyword>